<dbReference type="Pfam" id="PF02645">
    <property type="entry name" value="DegV"/>
    <property type="match status" value="1"/>
</dbReference>
<dbReference type="EMBL" id="FOOE01000032">
    <property type="protein sequence ID" value="SFG18663.1"/>
    <property type="molecule type" value="Genomic_DNA"/>
</dbReference>
<name>A0A1I2PTF3_9CLOT</name>
<dbReference type="AlphaFoldDB" id="A0A1I2PTF3"/>
<dbReference type="NCBIfam" id="TIGR00762">
    <property type="entry name" value="DegV"/>
    <property type="match status" value="1"/>
</dbReference>
<dbReference type="PROSITE" id="PS51482">
    <property type="entry name" value="DEGV"/>
    <property type="match status" value="1"/>
</dbReference>
<dbReference type="InterPro" id="IPR043168">
    <property type="entry name" value="DegV_C"/>
</dbReference>
<dbReference type="PANTHER" id="PTHR33434">
    <property type="entry name" value="DEGV DOMAIN-CONTAINING PROTEIN DR_1986-RELATED"/>
    <property type="match status" value="1"/>
</dbReference>
<accession>A0A1I2PTF3</accession>
<dbReference type="OrthoDB" id="9780660at2"/>
<proteinExistence type="predicted"/>
<reference evidence="3 4" key="1">
    <citation type="submission" date="2016-10" db="EMBL/GenBank/DDBJ databases">
        <authorList>
            <person name="de Groot N.N."/>
        </authorList>
    </citation>
    <scope>NUCLEOTIDE SEQUENCE [LARGE SCALE GENOMIC DNA]</scope>
    <source>
        <strain evidence="3 4">NLAE-zl-G419</strain>
    </source>
</reference>
<dbReference type="InterPro" id="IPR003797">
    <property type="entry name" value="DegV"/>
</dbReference>
<dbReference type="SUPFAM" id="SSF82549">
    <property type="entry name" value="DAK1/DegV-like"/>
    <property type="match status" value="1"/>
</dbReference>
<keyword evidence="2" id="KW-0446">Lipid-binding</keyword>
<dbReference type="Proteomes" id="UP000182135">
    <property type="component" value="Unassembled WGS sequence"/>
</dbReference>
<dbReference type="Gene3D" id="3.40.50.10440">
    <property type="entry name" value="Dihydroxyacetone kinase, domain 1"/>
    <property type="match status" value="1"/>
</dbReference>
<gene>
    <name evidence="3" type="ORF">SAMN04487885_1323</name>
</gene>
<dbReference type="Gene3D" id="2.20.28.50">
    <property type="entry name" value="degv family protein"/>
    <property type="match status" value="1"/>
</dbReference>
<dbReference type="GO" id="GO:0008289">
    <property type="term" value="F:lipid binding"/>
    <property type="evidence" value="ECO:0007669"/>
    <property type="project" value="UniProtKB-KW"/>
</dbReference>
<protein>
    <submittedName>
        <fullName evidence="3">EDD domain protein, DegV family</fullName>
    </submittedName>
</protein>
<evidence type="ECO:0000313" key="4">
    <source>
        <dbReference type="Proteomes" id="UP000182135"/>
    </source>
</evidence>
<dbReference type="Gene3D" id="3.30.1180.10">
    <property type="match status" value="1"/>
</dbReference>
<comment type="function">
    <text evidence="1">May bind long-chain fatty acids, such as palmitate, and may play a role in lipid transport or fatty acid metabolism.</text>
</comment>
<dbReference type="STRING" id="1529.SAMN04487885_1323"/>
<evidence type="ECO:0000256" key="2">
    <source>
        <dbReference type="ARBA" id="ARBA00023121"/>
    </source>
</evidence>
<evidence type="ECO:0000256" key="1">
    <source>
        <dbReference type="ARBA" id="ARBA00003238"/>
    </source>
</evidence>
<dbReference type="InterPro" id="IPR050270">
    <property type="entry name" value="DegV_domain_contain"/>
</dbReference>
<sequence length="289" mass="32097">MNTVILADSSCDLPVEYIKDNNCLEVLGLILNFKGKDIIDDLGETVKNAEFYDYLRNGGMASTGQINSYRFHEAFEKYVKDKKSIIYICFSSGLSGTYNSALIAKEQILEEYPDADITIIDSLCASLGHGLIVYYAVELLKSGSSKDDIVSFVENNKFRTNHYFTVNDLNHLKRGGRVSATAAVVGTILDIKPILHVDHEGHLIPLGKVKGRKKSIKSLLDHMIERVENPEEQIIFISHGDCLHDAEHLSDLIKKEFTVKDIIINPIGPVIGAHSGPDTLALFFLGKSR</sequence>
<organism evidence="3 4">
    <name type="scientific">Clostridium cadaveris</name>
    <dbReference type="NCBI Taxonomy" id="1529"/>
    <lineage>
        <taxon>Bacteria</taxon>
        <taxon>Bacillati</taxon>
        <taxon>Bacillota</taxon>
        <taxon>Clostridia</taxon>
        <taxon>Eubacteriales</taxon>
        <taxon>Clostridiaceae</taxon>
        <taxon>Clostridium</taxon>
    </lineage>
</organism>
<dbReference type="eggNOG" id="COG1307">
    <property type="taxonomic scope" value="Bacteria"/>
</dbReference>
<dbReference type="PANTHER" id="PTHR33434:SF3">
    <property type="entry name" value="DEGV DOMAIN-CONTAINING PROTEIN YITS"/>
    <property type="match status" value="1"/>
</dbReference>
<keyword evidence="4" id="KW-1185">Reference proteome</keyword>
<evidence type="ECO:0000313" key="3">
    <source>
        <dbReference type="EMBL" id="SFG18663.1"/>
    </source>
</evidence>